<dbReference type="RefSeq" id="WP_125119487.1">
    <property type="nucleotide sequence ID" value="NZ_AP019309.1"/>
</dbReference>
<protein>
    <submittedName>
        <fullName evidence="1">Uncharacterized protein</fullName>
    </submittedName>
</protein>
<dbReference type="InParanoid" id="A0A3G9JQV4"/>
<name>A0A3G9JQV4_9FIRM</name>
<evidence type="ECO:0000313" key="1">
    <source>
        <dbReference type="EMBL" id="BBH26648.1"/>
    </source>
</evidence>
<sequence>MVPELKTSSREEREAFIKTTYACKADCDACGICVMFHNKDPLIVFKDYIAGNKTYEEILSLYRY</sequence>
<dbReference type="Proteomes" id="UP000268059">
    <property type="component" value="Chromosome"/>
</dbReference>
<keyword evidence="2" id="KW-1185">Reference proteome</keyword>
<proteinExistence type="predicted"/>
<dbReference type="EMBL" id="AP019309">
    <property type="protein sequence ID" value="BBH26648.1"/>
    <property type="molecule type" value="Genomic_DNA"/>
</dbReference>
<dbReference type="KEGG" id="ebm:SG0102_15820"/>
<dbReference type="OrthoDB" id="3192716at2"/>
<dbReference type="AlphaFoldDB" id="A0A3G9JQV4"/>
<reference evidence="1 2" key="1">
    <citation type="submission" date="2018-11" db="EMBL/GenBank/DDBJ databases">
        <title>Novel Erysipelotrichaceae bacterium isolated from small intestine of a swine.</title>
        <authorList>
            <person name="Kim J.S."/>
            <person name="Choe H."/>
            <person name="Lee Y.R."/>
            <person name="Kim K.M."/>
            <person name="Park D.S."/>
        </authorList>
    </citation>
    <scope>NUCLEOTIDE SEQUENCE [LARGE SCALE GENOMIC DNA]</scope>
    <source>
        <strain evidence="1 2">SG0102</strain>
    </source>
</reference>
<organism evidence="1 2">
    <name type="scientific">Intestinibaculum porci</name>
    <dbReference type="NCBI Taxonomy" id="2487118"/>
    <lineage>
        <taxon>Bacteria</taxon>
        <taxon>Bacillati</taxon>
        <taxon>Bacillota</taxon>
        <taxon>Erysipelotrichia</taxon>
        <taxon>Erysipelotrichales</taxon>
        <taxon>Erysipelotrichaceae</taxon>
        <taxon>Intestinibaculum</taxon>
    </lineage>
</organism>
<accession>A0A3G9JQV4</accession>
<gene>
    <name evidence="1" type="ORF">SG0102_15820</name>
</gene>
<evidence type="ECO:0000313" key="2">
    <source>
        <dbReference type="Proteomes" id="UP000268059"/>
    </source>
</evidence>